<dbReference type="EMBL" id="LN899827">
    <property type="protein sequence ID" value="CUV47904.1"/>
    <property type="molecule type" value="Genomic_DNA"/>
</dbReference>
<dbReference type="AlphaFoldDB" id="A0A0S4WMB7"/>
<sequence>MSVRFLRYRTLSLHGSSSSRRSLRYLRRRETENMSNEVCVASLHEPDQVKTSGFEAVDESVHMIDWLRRGRDFRSFVTHDVEHELYSQDQAAQLLELHCEAPPTLETKVRRDLAANKGIVTYFSVTFHISLRVQAGDGRVWRLRVQHNYQASGLDVSGKFQLKLNFTVDESDLEE</sequence>
<accession>A0A0S4WMB7</accession>
<name>A0A0S4WMB7_RALSL</name>
<proteinExistence type="predicted"/>
<protein>
    <submittedName>
        <fullName evidence="1">Uncharacterized protein</fullName>
    </submittedName>
</protein>
<reference evidence="1" key="1">
    <citation type="submission" date="2015-10" db="EMBL/GenBank/DDBJ databases">
        <authorList>
            <person name="Gilbert D.G."/>
        </authorList>
    </citation>
    <scope>NUCLEOTIDE SEQUENCE</scope>
    <source>
        <strain evidence="1">Phyl III-seqv23</strain>
    </source>
</reference>
<evidence type="ECO:0000313" key="1">
    <source>
        <dbReference type="EMBL" id="CUV47904.1"/>
    </source>
</evidence>
<gene>
    <name evidence="1" type="ORF">TO10_v1_1220002</name>
</gene>
<organism evidence="1">
    <name type="scientific">Ralstonia solanacearum</name>
    <name type="common">Pseudomonas solanacearum</name>
    <dbReference type="NCBI Taxonomy" id="305"/>
    <lineage>
        <taxon>Bacteria</taxon>
        <taxon>Pseudomonadati</taxon>
        <taxon>Pseudomonadota</taxon>
        <taxon>Betaproteobacteria</taxon>
        <taxon>Burkholderiales</taxon>
        <taxon>Burkholderiaceae</taxon>
        <taxon>Ralstonia</taxon>
        <taxon>Ralstonia solanacearum species complex</taxon>
    </lineage>
</organism>